<comment type="caution">
    <text evidence="2">The sequence shown here is derived from an EMBL/GenBank/DDBJ whole genome shotgun (WGS) entry which is preliminary data.</text>
</comment>
<evidence type="ECO:0000313" key="2">
    <source>
        <dbReference type="EMBL" id="VTJ83030.1"/>
    </source>
</evidence>
<gene>
    <name evidence="2" type="ORF">MONAX_5E043098</name>
</gene>
<dbReference type="GO" id="GO:0005509">
    <property type="term" value="F:calcium ion binding"/>
    <property type="evidence" value="ECO:0007669"/>
    <property type="project" value="InterPro"/>
</dbReference>
<organism evidence="2 3">
    <name type="scientific">Marmota monax</name>
    <name type="common">Woodchuck</name>
    <dbReference type="NCBI Taxonomy" id="9995"/>
    <lineage>
        <taxon>Eukaryota</taxon>
        <taxon>Metazoa</taxon>
        <taxon>Chordata</taxon>
        <taxon>Craniata</taxon>
        <taxon>Vertebrata</taxon>
        <taxon>Euteleostomi</taxon>
        <taxon>Mammalia</taxon>
        <taxon>Eutheria</taxon>
        <taxon>Euarchontoglires</taxon>
        <taxon>Glires</taxon>
        <taxon>Rodentia</taxon>
        <taxon>Sciuromorpha</taxon>
        <taxon>Sciuridae</taxon>
        <taxon>Xerinae</taxon>
        <taxon>Marmotini</taxon>
        <taxon>Marmota</taxon>
    </lineage>
</organism>
<proteinExistence type="predicted"/>
<feature type="non-terminal residue" evidence="2">
    <location>
        <position position="117"/>
    </location>
</feature>
<dbReference type="InterPro" id="IPR002048">
    <property type="entry name" value="EF_hand_dom"/>
</dbReference>
<evidence type="ECO:0000313" key="3">
    <source>
        <dbReference type="Proteomes" id="UP000335636"/>
    </source>
</evidence>
<accession>A0A5E4CP08</accession>
<feature type="domain" description="EF-hand" evidence="1">
    <location>
        <begin position="78"/>
        <end position="113"/>
    </location>
</feature>
<dbReference type="EMBL" id="CABDUW010001626">
    <property type="protein sequence ID" value="VTJ83030.1"/>
    <property type="molecule type" value="Genomic_DNA"/>
</dbReference>
<reference evidence="2" key="1">
    <citation type="submission" date="2019-04" db="EMBL/GenBank/DDBJ databases">
        <authorList>
            <person name="Alioto T."/>
            <person name="Alioto T."/>
        </authorList>
    </citation>
    <scope>NUCLEOTIDE SEQUENCE [LARGE SCALE GENOMIC DNA]</scope>
</reference>
<dbReference type="AlphaFoldDB" id="A0A5E4CP08"/>
<dbReference type="InterPro" id="IPR011992">
    <property type="entry name" value="EF-hand-dom_pair"/>
</dbReference>
<dbReference type="Proteomes" id="UP000335636">
    <property type="component" value="Unassembled WGS sequence"/>
</dbReference>
<protein>
    <recommendedName>
        <fullName evidence="1">EF-hand domain-containing protein</fullName>
    </recommendedName>
</protein>
<sequence>GATLTFLTSDHPSLPESMKENSILRLRITNIDQIALDSLKTTSVEYENDIINQEANDRLVFKTIQDVLKEKLLKRGVRILTGLGKHFQQLDKEGNGLLDKADLKQALKVFHLEVLEE</sequence>
<name>A0A5E4CP08_MARMO</name>
<dbReference type="SUPFAM" id="SSF47473">
    <property type="entry name" value="EF-hand"/>
    <property type="match status" value="1"/>
</dbReference>
<evidence type="ECO:0000259" key="1">
    <source>
        <dbReference type="PROSITE" id="PS50222"/>
    </source>
</evidence>
<dbReference type="PROSITE" id="PS50222">
    <property type="entry name" value="EF_HAND_2"/>
    <property type="match status" value="1"/>
</dbReference>
<feature type="non-terminal residue" evidence="2">
    <location>
        <position position="1"/>
    </location>
</feature>
<keyword evidence="3" id="KW-1185">Reference proteome</keyword>